<proteinExistence type="predicted"/>
<feature type="transmembrane region" description="Helical" evidence="6">
    <location>
        <begin position="121"/>
        <end position="143"/>
    </location>
</feature>
<evidence type="ECO:0000313" key="9">
    <source>
        <dbReference type="Proteomes" id="UP000683575"/>
    </source>
</evidence>
<feature type="transmembrane region" description="Helical" evidence="6">
    <location>
        <begin position="200"/>
        <end position="220"/>
    </location>
</feature>
<accession>A0A975SWV5</accession>
<dbReference type="GO" id="GO:0005886">
    <property type="term" value="C:plasma membrane"/>
    <property type="evidence" value="ECO:0007669"/>
    <property type="project" value="UniProtKB-SubCell"/>
</dbReference>
<dbReference type="GO" id="GO:0022857">
    <property type="term" value="F:transmembrane transporter activity"/>
    <property type="evidence" value="ECO:0007669"/>
    <property type="project" value="InterPro"/>
</dbReference>
<evidence type="ECO:0000256" key="6">
    <source>
        <dbReference type="SAM" id="Phobius"/>
    </source>
</evidence>
<keyword evidence="9" id="KW-1185">Reference proteome</keyword>
<feature type="transmembrane region" description="Helical" evidence="6">
    <location>
        <begin position="149"/>
        <end position="169"/>
    </location>
</feature>
<evidence type="ECO:0000259" key="7">
    <source>
        <dbReference type="PROSITE" id="PS50850"/>
    </source>
</evidence>
<feature type="transmembrane region" description="Helical" evidence="6">
    <location>
        <begin position="87"/>
        <end position="109"/>
    </location>
</feature>
<feature type="transmembrane region" description="Helical" evidence="6">
    <location>
        <begin position="29"/>
        <end position="49"/>
    </location>
</feature>
<dbReference type="PANTHER" id="PTHR43124:SF3">
    <property type="entry name" value="CHLORAMPHENICOL EFFLUX PUMP RV0191"/>
    <property type="match status" value="1"/>
</dbReference>
<dbReference type="InterPro" id="IPR020846">
    <property type="entry name" value="MFS_dom"/>
</dbReference>
<evidence type="ECO:0000256" key="5">
    <source>
        <dbReference type="ARBA" id="ARBA00023136"/>
    </source>
</evidence>
<feature type="transmembrane region" description="Helical" evidence="6">
    <location>
        <begin position="349"/>
        <end position="366"/>
    </location>
</feature>
<dbReference type="Pfam" id="PF07690">
    <property type="entry name" value="MFS_1"/>
    <property type="match status" value="1"/>
</dbReference>
<dbReference type="PROSITE" id="PS50850">
    <property type="entry name" value="MFS"/>
    <property type="match status" value="1"/>
</dbReference>
<dbReference type="KEGG" id="nps:KRR39_18355"/>
<feature type="transmembrane region" description="Helical" evidence="6">
    <location>
        <begin position="226"/>
        <end position="247"/>
    </location>
</feature>
<evidence type="ECO:0000313" key="8">
    <source>
        <dbReference type="EMBL" id="QWZ07397.1"/>
    </source>
</evidence>
<feature type="domain" description="Major facilitator superfamily (MFS) profile" evidence="7">
    <location>
        <begin position="1"/>
        <end position="374"/>
    </location>
</feature>
<evidence type="ECO:0000256" key="2">
    <source>
        <dbReference type="ARBA" id="ARBA00022475"/>
    </source>
</evidence>
<feature type="transmembrane region" description="Helical" evidence="6">
    <location>
        <begin position="259"/>
        <end position="280"/>
    </location>
</feature>
<protein>
    <submittedName>
        <fullName evidence="8">MFS transporter</fullName>
    </submittedName>
</protein>
<reference evidence="8" key="1">
    <citation type="submission" date="2021-06" db="EMBL/GenBank/DDBJ databases">
        <title>Complete genome sequence of Nocardioides sp. G188.</title>
        <authorList>
            <person name="Im W.-T."/>
        </authorList>
    </citation>
    <scope>NUCLEOTIDE SEQUENCE</scope>
    <source>
        <strain evidence="8">G188</strain>
    </source>
</reference>
<dbReference type="AlphaFoldDB" id="A0A975SWV5"/>
<keyword evidence="4 6" id="KW-1133">Transmembrane helix</keyword>
<organism evidence="8 9">
    <name type="scientific">Nocardioides panacis</name>
    <dbReference type="NCBI Taxonomy" id="2849501"/>
    <lineage>
        <taxon>Bacteria</taxon>
        <taxon>Bacillati</taxon>
        <taxon>Actinomycetota</taxon>
        <taxon>Actinomycetes</taxon>
        <taxon>Propionibacteriales</taxon>
        <taxon>Nocardioidaceae</taxon>
        <taxon>Nocardioides</taxon>
    </lineage>
</organism>
<keyword evidence="2" id="KW-1003">Cell membrane</keyword>
<evidence type="ECO:0000256" key="3">
    <source>
        <dbReference type="ARBA" id="ARBA00022692"/>
    </source>
</evidence>
<dbReference type="Proteomes" id="UP000683575">
    <property type="component" value="Chromosome"/>
</dbReference>
<dbReference type="PANTHER" id="PTHR43124">
    <property type="entry name" value="PURINE EFFLUX PUMP PBUE"/>
    <property type="match status" value="1"/>
</dbReference>
<evidence type="ECO:0000256" key="1">
    <source>
        <dbReference type="ARBA" id="ARBA00004651"/>
    </source>
</evidence>
<keyword evidence="3 6" id="KW-0812">Transmembrane</keyword>
<name>A0A975SWV5_9ACTN</name>
<dbReference type="InterPro" id="IPR011701">
    <property type="entry name" value="MFS"/>
</dbReference>
<feature type="transmembrane region" description="Helical" evidence="6">
    <location>
        <begin position="61"/>
        <end position="81"/>
    </location>
</feature>
<comment type="subcellular location">
    <subcellularLocation>
        <location evidence="1">Cell membrane</location>
        <topology evidence="1">Multi-pass membrane protein</topology>
    </subcellularLocation>
</comment>
<feature type="transmembrane region" description="Helical" evidence="6">
    <location>
        <begin position="286"/>
        <end position="309"/>
    </location>
</feature>
<dbReference type="EMBL" id="CP077062">
    <property type="protein sequence ID" value="QWZ07397.1"/>
    <property type="molecule type" value="Genomic_DNA"/>
</dbReference>
<sequence>MVVPCLVGGAAGWGLTAAGAGVASLTHAYGADLVTIGLLTTVLAVVYASMQLPAGTLVDRFGARPVALAGLTLVVLAYLAAAVTPELMVAFVARAIAGAGSAVGFVAGAEIARTSGVGPAGLGLFGGAAIGSGGIAVAVIPLLEPLLGWRSAWLSCAAVAVLAIVALALSRPTPRTLGRPVAAAGGPSVLLDHELHRLSAIHAVTLGLGVVLSNWASVILQRAWGLGTGTAAALAALILVTTILSRPLGGHLVRRRPEWLPAVIKVSLVSCAVCCAALAFPSTPAVALLSVVALGTLSGLPFAGVLAAAQARRPDRPATAVGLMNAYANALIVAGTPLLGAAVQRSRPTVGLLVVAAIWLLPYVALPTSPGRSAPRPARPRP</sequence>
<gene>
    <name evidence="8" type="ORF">KRR39_18355</name>
</gene>
<keyword evidence="5 6" id="KW-0472">Membrane</keyword>
<feature type="transmembrane region" description="Helical" evidence="6">
    <location>
        <begin position="321"/>
        <end position="343"/>
    </location>
</feature>
<evidence type="ECO:0000256" key="4">
    <source>
        <dbReference type="ARBA" id="ARBA00022989"/>
    </source>
</evidence>
<dbReference type="InterPro" id="IPR050189">
    <property type="entry name" value="MFS_Efflux_Transporters"/>
</dbReference>